<dbReference type="AlphaFoldDB" id="I3UZT3"/>
<evidence type="ECO:0000313" key="1">
    <source>
        <dbReference type="EMBL" id="AFK71004.1"/>
    </source>
</evidence>
<dbReference type="EMBL" id="CP003588">
    <property type="protein sequence ID" value="AFK71004.1"/>
    <property type="molecule type" value="Genomic_DNA"/>
</dbReference>
<protein>
    <submittedName>
        <fullName evidence="1">MscS mechanosensitive ion channel</fullName>
    </submittedName>
</protein>
<dbReference type="HOGENOM" id="CLU_2571200_0_0_6"/>
<dbReference type="PATRIC" id="fig|231023.4.peg.3763"/>
<dbReference type="Proteomes" id="UP000005268">
    <property type="component" value="Chromosome"/>
</dbReference>
<name>I3UZT3_PSEPU</name>
<proteinExistence type="predicted"/>
<organism evidence="1 2">
    <name type="scientific">Pseudomonas putida ND6</name>
    <dbReference type="NCBI Taxonomy" id="231023"/>
    <lineage>
        <taxon>Bacteria</taxon>
        <taxon>Pseudomonadati</taxon>
        <taxon>Pseudomonadota</taxon>
        <taxon>Gammaproteobacteria</taxon>
        <taxon>Pseudomonadales</taxon>
        <taxon>Pseudomonadaceae</taxon>
        <taxon>Pseudomonas</taxon>
    </lineage>
</organism>
<reference evidence="1 2" key="1">
    <citation type="journal article" date="2012" name="J. Bacteriol.">
        <title>Complete Genome Sequence of the Naphthalene-Degrading Pseudomonas putida Strain ND6.</title>
        <authorList>
            <person name="Li S."/>
            <person name="Zhao H."/>
            <person name="Li Y."/>
            <person name="Niu S."/>
            <person name="Cai B."/>
        </authorList>
    </citation>
    <scope>NUCLEOTIDE SEQUENCE [LARGE SCALE GENOMIC DNA]</scope>
    <source>
        <strain evidence="1 2">ND6</strain>
    </source>
</reference>
<evidence type="ECO:0000313" key="2">
    <source>
        <dbReference type="Proteomes" id="UP000005268"/>
    </source>
</evidence>
<gene>
    <name evidence="1" type="ORF">YSA_07827</name>
</gene>
<accession>I3UZT3</accession>
<sequence length="81" mass="8945">MCKTSTLFFSVFTAMFLLLHHHGVGGLRTDPGGYLRYLLAVLPEFGLSLYQQPSGNDMRVGLAGRTAAEPMPRRIEDMSEA</sequence>
<dbReference type="KEGG" id="ppi:YSA_07827"/>